<keyword evidence="3" id="KW-1185">Reference proteome</keyword>
<keyword evidence="1" id="KW-0472">Membrane</keyword>
<keyword evidence="1" id="KW-0812">Transmembrane</keyword>
<feature type="non-terminal residue" evidence="2">
    <location>
        <position position="71"/>
    </location>
</feature>
<keyword evidence="1" id="KW-1133">Transmembrane helix</keyword>
<feature type="transmembrane region" description="Helical" evidence="1">
    <location>
        <begin position="21"/>
        <end position="42"/>
    </location>
</feature>
<feature type="transmembrane region" description="Helical" evidence="1">
    <location>
        <begin position="54"/>
        <end position="70"/>
    </location>
</feature>
<dbReference type="AlphaFoldDB" id="A0AAV9HFN9"/>
<organism evidence="2 3">
    <name type="scientific">Cladorrhinum samala</name>
    <dbReference type="NCBI Taxonomy" id="585594"/>
    <lineage>
        <taxon>Eukaryota</taxon>
        <taxon>Fungi</taxon>
        <taxon>Dikarya</taxon>
        <taxon>Ascomycota</taxon>
        <taxon>Pezizomycotina</taxon>
        <taxon>Sordariomycetes</taxon>
        <taxon>Sordariomycetidae</taxon>
        <taxon>Sordariales</taxon>
        <taxon>Podosporaceae</taxon>
        <taxon>Cladorrhinum</taxon>
    </lineage>
</organism>
<evidence type="ECO:0000256" key="1">
    <source>
        <dbReference type="SAM" id="Phobius"/>
    </source>
</evidence>
<gene>
    <name evidence="2" type="ORF">QBC42DRAFT_276018</name>
</gene>
<reference evidence="2" key="2">
    <citation type="submission" date="2023-06" db="EMBL/GenBank/DDBJ databases">
        <authorList>
            <consortium name="Lawrence Berkeley National Laboratory"/>
            <person name="Mondo S.J."/>
            <person name="Hensen N."/>
            <person name="Bonometti L."/>
            <person name="Westerberg I."/>
            <person name="Brannstrom I.O."/>
            <person name="Guillou S."/>
            <person name="Cros-Aarteil S."/>
            <person name="Calhoun S."/>
            <person name="Haridas S."/>
            <person name="Kuo A."/>
            <person name="Pangilinan J."/>
            <person name="Riley R."/>
            <person name="Labutti K."/>
            <person name="Andreopoulos B."/>
            <person name="Lipzen A."/>
            <person name="Chen C."/>
            <person name="Yanf M."/>
            <person name="Daum C."/>
            <person name="Ng V."/>
            <person name="Clum A."/>
            <person name="Steindorff A."/>
            <person name="Ohm R."/>
            <person name="Martin F."/>
            <person name="Silar P."/>
            <person name="Natvig D."/>
            <person name="Lalanne C."/>
            <person name="Gautier V."/>
            <person name="Ament-Velasquez S.L."/>
            <person name="Kruys A."/>
            <person name="Hutchinson M.I."/>
            <person name="Powell A.J."/>
            <person name="Barry K."/>
            <person name="Miller A.N."/>
            <person name="Grigoriev I.V."/>
            <person name="Debuchy R."/>
            <person name="Gladieux P."/>
            <person name="Thoren M.H."/>
            <person name="Johannesson H."/>
        </authorList>
    </citation>
    <scope>NUCLEOTIDE SEQUENCE</scope>
    <source>
        <strain evidence="2">PSN324</strain>
    </source>
</reference>
<dbReference type="Proteomes" id="UP001321749">
    <property type="component" value="Unassembled WGS sequence"/>
</dbReference>
<sequence>MVPNRTTWERTGGERGGGGSMLGMPACSFFYSFVLVFSLPFLDRILPPVPPDPGAGFSFWWLLFFFFFFFF</sequence>
<evidence type="ECO:0000313" key="3">
    <source>
        <dbReference type="Proteomes" id="UP001321749"/>
    </source>
</evidence>
<evidence type="ECO:0000313" key="2">
    <source>
        <dbReference type="EMBL" id="KAK4458769.1"/>
    </source>
</evidence>
<proteinExistence type="predicted"/>
<name>A0AAV9HFN9_9PEZI</name>
<dbReference type="EMBL" id="MU865057">
    <property type="protein sequence ID" value="KAK4458769.1"/>
    <property type="molecule type" value="Genomic_DNA"/>
</dbReference>
<comment type="caution">
    <text evidence="2">The sequence shown here is derived from an EMBL/GenBank/DDBJ whole genome shotgun (WGS) entry which is preliminary data.</text>
</comment>
<reference evidence="2" key="1">
    <citation type="journal article" date="2023" name="Mol. Phylogenet. Evol.">
        <title>Genome-scale phylogeny and comparative genomics of the fungal order Sordariales.</title>
        <authorList>
            <person name="Hensen N."/>
            <person name="Bonometti L."/>
            <person name="Westerberg I."/>
            <person name="Brannstrom I.O."/>
            <person name="Guillou S."/>
            <person name="Cros-Aarteil S."/>
            <person name="Calhoun S."/>
            <person name="Haridas S."/>
            <person name="Kuo A."/>
            <person name="Mondo S."/>
            <person name="Pangilinan J."/>
            <person name="Riley R."/>
            <person name="LaButti K."/>
            <person name="Andreopoulos B."/>
            <person name="Lipzen A."/>
            <person name="Chen C."/>
            <person name="Yan M."/>
            <person name="Daum C."/>
            <person name="Ng V."/>
            <person name="Clum A."/>
            <person name="Steindorff A."/>
            <person name="Ohm R.A."/>
            <person name="Martin F."/>
            <person name="Silar P."/>
            <person name="Natvig D.O."/>
            <person name="Lalanne C."/>
            <person name="Gautier V."/>
            <person name="Ament-Velasquez S.L."/>
            <person name="Kruys A."/>
            <person name="Hutchinson M.I."/>
            <person name="Powell A.J."/>
            <person name="Barry K."/>
            <person name="Miller A.N."/>
            <person name="Grigoriev I.V."/>
            <person name="Debuchy R."/>
            <person name="Gladieux P."/>
            <person name="Hiltunen Thoren M."/>
            <person name="Johannesson H."/>
        </authorList>
    </citation>
    <scope>NUCLEOTIDE SEQUENCE</scope>
    <source>
        <strain evidence="2">PSN324</strain>
    </source>
</reference>
<accession>A0AAV9HFN9</accession>
<protein>
    <submittedName>
        <fullName evidence="2">Uncharacterized protein</fullName>
    </submittedName>
</protein>